<keyword evidence="3" id="KW-1185">Reference proteome</keyword>
<protein>
    <recommendedName>
        <fullName evidence="1">Heterokaryon incompatibility domain-containing protein</fullName>
    </recommendedName>
</protein>
<dbReference type="AlphaFoldDB" id="A0A553I2N7"/>
<dbReference type="EMBL" id="VFLP01000022">
    <property type="protein sequence ID" value="TRX94453.1"/>
    <property type="molecule type" value="Genomic_DNA"/>
</dbReference>
<feature type="domain" description="Heterokaryon incompatibility" evidence="1">
    <location>
        <begin position="204"/>
        <end position="372"/>
    </location>
</feature>
<evidence type="ECO:0000259" key="1">
    <source>
        <dbReference type="Pfam" id="PF06985"/>
    </source>
</evidence>
<name>A0A553I2N7_9PEZI</name>
<accession>A0A553I2N7</accession>
<dbReference type="InterPro" id="IPR010730">
    <property type="entry name" value="HET"/>
</dbReference>
<gene>
    <name evidence="2" type="ORF">FHL15_004608</name>
</gene>
<dbReference type="PANTHER" id="PTHR33112">
    <property type="entry name" value="DOMAIN PROTEIN, PUTATIVE-RELATED"/>
    <property type="match status" value="1"/>
</dbReference>
<dbReference type="Pfam" id="PF06985">
    <property type="entry name" value="HET"/>
    <property type="match status" value="1"/>
</dbReference>
<comment type="caution">
    <text evidence="2">The sequence shown here is derived from an EMBL/GenBank/DDBJ whole genome shotgun (WGS) entry which is preliminary data.</text>
</comment>
<reference evidence="3" key="1">
    <citation type="submission" date="2019-06" db="EMBL/GenBank/DDBJ databases">
        <title>Draft genome sequence of the griseofulvin-producing fungus Xylaria cubensis strain G536.</title>
        <authorList>
            <person name="Mead M.E."/>
            <person name="Raja H.A."/>
            <person name="Steenwyk J.L."/>
            <person name="Knowles S.L."/>
            <person name="Oberlies N.H."/>
            <person name="Rokas A."/>
        </authorList>
    </citation>
    <scope>NUCLEOTIDE SEQUENCE [LARGE SCALE GENOMIC DNA]</scope>
    <source>
        <strain evidence="3">G536</strain>
    </source>
</reference>
<proteinExistence type="predicted"/>
<dbReference type="OrthoDB" id="5362512at2759"/>
<evidence type="ECO:0000313" key="3">
    <source>
        <dbReference type="Proteomes" id="UP000319160"/>
    </source>
</evidence>
<dbReference type="PANTHER" id="PTHR33112:SF8">
    <property type="entry name" value="HETEROKARYON INCOMPATIBILITY DOMAIN-CONTAINING PROTEIN"/>
    <property type="match status" value="1"/>
</dbReference>
<dbReference type="Proteomes" id="UP000319160">
    <property type="component" value="Unassembled WGS sequence"/>
</dbReference>
<evidence type="ECO:0000313" key="2">
    <source>
        <dbReference type="EMBL" id="TRX94453.1"/>
    </source>
</evidence>
<organism evidence="2 3">
    <name type="scientific">Xylaria flabelliformis</name>
    <dbReference type="NCBI Taxonomy" id="2512241"/>
    <lineage>
        <taxon>Eukaryota</taxon>
        <taxon>Fungi</taxon>
        <taxon>Dikarya</taxon>
        <taxon>Ascomycota</taxon>
        <taxon>Pezizomycotina</taxon>
        <taxon>Sordariomycetes</taxon>
        <taxon>Xylariomycetidae</taxon>
        <taxon>Xylariales</taxon>
        <taxon>Xylariaceae</taxon>
        <taxon>Xylaria</taxon>
    </lineage>
</organism>
<dbReference type="STRING" id="2512241.A0A553I2N7"/>
<sequence length="688" mass="78667">MLCAACNTIFTETDGVDYKKRRKHGSHPATWASLVLAANKGCLICISAYRVFLPYKPRFVPPGKGKPLFTYLLDFRRAQYNPKPYLRIFCRCISGIEVVRAEVKLFPYDMFLSMKQLPRDRLVTSFCSELKSSVDPPESRNDAMLFVLAKDWLTDCLYAHEECHNHHIEQNGVTESWRPPKRLLELKDDSVRLITPSPTQFRMFATLSHCWGTDSNFLQLTTGNLDEFRQDRGIPLSKLPLTFREAVDITLRLGLEYLWIDSLCILQSGPGSHEDWLSHTSDMASIYSNCTVNIHAHNSASPFGGCYSARHSTQHRLVVGPTTVECTWGPDPVVNSRNMSGKTWVLLNKDISGPKAIKSASKLSSRGWVLQEWLLSPRVLHIGTDQMFWECRELPFASESTPDGLPAYIEENWMPKAFIFGPLLGRYLEFSVEAGIKEDNWYMILKDYTRRNLTFPEKDKLAAIGGIAQIISTLRGGDIYTAGLFRSRFLSALLWAVHSGHYQDPLVCPATVWRAPSWSWASMDGALSFSNCVESTTMEFLQLDPHDEVATIEDISVDLIHPSYPWGGVTSGCLRLRGHLLPFDLPTRERRCVDTAHCIEAKEWIKYYFDDPQWEDDLTDTYRIMPLISRWYPVEEDGDLVSRCWGLILQPISNSSKPRSFRRVGICRYYDLEYDWKNRSTEMAIDVL</sequence>